<reference evidence="2" key="1">
    <citation type="submission" date="2021-06" db="EMBL/GenBank/DDBJ databases">
        <authorList>
            <person name="Kallberg Y."/>
            <person name="Tangrot J."/>
            <person name="Rosling A."/>
        </authorList>
    </citation>
    <scope>NUCLEOTIDE SEQUENCE</scope>
    <source>
        <strain evidence="2">MA453B</strain>
    </source>
</reference>
<evidence type="ECO:0000313" key="3">
    <source>
        <dbReference type="Proteomes" id="UP000789405"/>
    </source>
</evidence>
<evidence type="ECO:0000256" key="1">
    <source>
        <dbReference type="SAM" id="MobiDB-lite"/>
    </source>
</evidence>
<comment type="caution">
    <text evidence="2">The sequence shown here is derived from an EMBL/GenBank/DDBJ whole genome shotgun (WGS) entry which is preliminary data.</text>
</comment>
<gene>
    <name evidence="2" type="ORF">DERYTH_LOCUS7249</name>
</gene>
<keyword evidence="3" id="KW-1185">Reference proteome</keyword>
<protein>
    <submittedName>
        <fullName evidence="2">19581_t:CDS:1</fullName>
    </submittedName>
</protein>
<dbReference type="AlphaFoldDB" id="A0A9N9CAB7"/>
<dbReference type="Proteomes" id="UP000789405">
    <property type="component" value="Unassembled WGS sequence"/>
</dbReference>
<name>A0A9N9CAB7_9GLOM</name>
<proteinExistence type="predicted"/>
<dbReference type="EMBL" id="CAJVPY010003478">
    <property type="protein sequence ID" value="CAG8592819.1"/>
    <property type="molecule type" value="Genomic_DNA"/>
</dbReference>
<feature type="region of interest" description="Disordered" evidence="1">
    <location>
        <begin position="36"/>
        <end position="70"/>
    </location>
</feature>
<accession>A0A9N9CAB7</accession>
<dbReference type="OrthoDB" id="10385344at2759"/>
<evidence type="ECO:0000313" key="2">
    <source>
        <dbReference type="EMBL" id="CAG8592819.1"/>
    </source>
</evidence>
<organism evidence="2 3">
    <name type="scientific">Dentiscutata erythropus</name>
    <dbReference type="NCBI Taxonomy" id="1348616"/>
    <lineage>
        <taxon>Eukaryota</taxon>
        <taxon>Fungi</taxon>
        <taxon>Fungi incertae sedis</taxon>
        <taxon>Mucoromycota</taxon>
        <taxon>Glomeromycotina</taxon>
        <taxon>Glomeromycetes</taxon>
        <taxon>Diversisporales</taxon>
        <taxon>Gigasporaceae</taxon>
        <taxon>Dentiscutata</taxon>
    </lineage>
</organism>
<sequence>MNTSNDILNNLPLSELHYNVNQLYTCQSSTSEQLLKPLQEQNEIGTSQEIDDSQNNSSDEENFQSNQPKKDAEGWMCAGILFETIDNPFIIDMLKTLNTKYNSLS</sequence>
<feature type="compositionally biased region" description="Polar residues" evidence="1">
    <location>
        <begin position="36"/>
        <end position="67"/>
    </location>
</feature>